<gene>
    <name evidence="1" type="ORF">LCGC14_2304840</name>
</gene>
<dbReference type="EMBL" id="LAZR01032573">
    <property type="protein sequence ID" value="KKL50506.1"/>
    <property type="molecule type" value="Genomic_DNA"/>
</dbReference>
<proteinExistence type="predicted"/>
<name>A0A0F9D9V0_9ZZZZ</name>
<sequence length="27" mass="3107">GRYQTVIITHSSEVQDMIGQKINMDEL</sequence>
<comment type="caution">
    <text evidence="1">The sequence shown here is derived from an EMBL/GenBank/DDBJ whole genome shotgun (WGS) entry which is preliminary data.</text>
</comment>
<evidence type="ECO:0000313" key="1">
    <source>
        <dbReference type="EMBL" id="KKL50506.1"/>
    </source>
</evidence>
<feature type="non-terminal residue" evidence="1">
    <location>
        <position position="1"/>
    </location>
</feature>
<reference evidence="1" key="1">
    <citation type="journal article" date="2015" name="Nature">
        <title>Complex archaea that bridge the gap between prokaryotes and eukaryotes.</title>
        <authorList>
            <person name="Spang A."/>
            <person name="Saw J.H."/>
            <person name="Jorgensen S.L."/>
            <person name="Zaremba-Niedzwiedzka K."/>
            <person name="Martijn J."/>
            <person name="Lind A.E."/>
            <person name="van Eijk R."/>
            <person name="Schleper C."/>
            <person name="Guy L."/>
            <person name="Ettema T.J."/>
        </authorList>
    </citation>
    <scope>NUCLEOTIDE SEQUENCE</scope>
</reference>
<organism evidence="1">
    <name type="scientific">marine sediment metagenome</name>
    <dbReference type="NCBI Taxonomy" id="412755"/>
    <lineage>
        <taxon>unclassified sequences</taxon>
        <taxon>metagenomes</taxon>
        <taxon>ecological metagenomes</taxon>
    </lineage>
</organism>
<dbReference type="AlphaFoldDB" id="A0A0F9D9V0"/>
<protein>
    <submittedName>
        <fullName evidence="1">Uncharacterized protein</fullName>
    </submittedName>
</protein>
<accession>A0A0F9D9V0</accession>